<accession>A0A4D6NA97</accession>
<keyword evidence="2" id="KW-1185">Reference proteome</keyword>
<name>A0A4D6NA97_VIGUN</name>
<proteinExistence type="predicted"/>
<protein>
    <submittedName>
        <fullName evidence="1">Uncharacterized protein</fullName>
    </submittedName>
</protein>
<sequence length="264" mass="30033">MTSTAFIVLMYFNGSIYVEDNYSDKFISSNTAWVTITNTMTLSQLKQAILKEFNCPTLDDYEVDLRYRLPIFISGDITHYRSCMMCGDDDVESIFYMGMTKACHLPIQPQPQMEGSMFVCVYDDGEIASDAQTSVYFASAKTIMIRIHRGFGLSKLIRIIMDKANRDPRDGVPLIYFKFPTKVCGQHVTYTTTQIQDDDDLDGAFDMIQATPTVTSIELCTTYNSGTRPSENISLTHFDAHPPHRNTEPQQELFDLNTTYLGDW</sequence>
<organism evidence="1 2">
    <name type="scientific">Vigna unguiculata</name>
    <name type="common">Cowpea</name>
    <dbReference type="NCBI Taxonomy" id="3917"/>
    <lineage>
        <taxon>Eukaryota</taxon>
        <taxon>Viridiplantae</taxon>
        <taxon>Streptophyta</taxon>
        <taxon>Embryophyta</taxon>
        <taxon>Tracheophyta</taxon>
        <taxon>Spermatophyta</taxon>
        <taxon>Magnoliopsida</taxon>
        <taxon>eudicotyledons</taxon>
        <taxon>Gunneridae</taxon>
        <taxon>Pentapetalae</taxon>
        <taxon>rosids</taxon>
        <taxon>fabids</taxon>
        <taxon>Fabales</taxon>
        <taxon>Fabaceae</taxon>
        <taxon>Papilionoideae</taxon>
        <taxon>50 kb inversion clade</taxon>
        <taxon>NPAAA clade</taxon>
        <taxon>indigoferoid/millettioid clade</taxon>
        <taxon>Phaseoleae</taxon>
        <taxon>Vigna</taxon>
    </lineage>
</organism>
<dbReference type="AlphaFoldDB" id="A0A4D6NA97"/>
<dbReference type="Proteomes" id="UP000501690">
    <property type="component" value="Linkage Group LG10"/>
</dbReference>
<evidence type="ECO:0000313" key="1">
    <source>
        <dbReference type="EMBL" id="QCE10773.1"/>
    </source>
</evidence>
<dbReference type="EMBL" id="CP039354">
    <property type="protein sequence ID" value="QCE10773.1"/>
    <property type="molecule type" value="Genomic_DNA"/>
</dbReference>
<gene>
    <name evidence="1" type="ORF">DEO72_LG10g2005</name>
</gene>
<reference evidence="1 2" key="1">
    <citation type="submission" date="2019-04" db="EMBL/GenBank/DDBJ databases">
        <title>An improved genome assembly and genetic linkage map for asparagus bean, Vigna unguiculata ssp. sesquipedialis.</title>
        <authorList>
            <person name="Xia Q."/>
            <person name="Zhang R."/>
            <person name="Dong Y."/>
        </authorList>
    </citation>
    <scope>NUCLEOTIDE SEQUENCE [LARGE SCALE GENOMIC DNA]</scope>
    <source>
        <tissue evidence="1">Leaf</tissue>
    </source>
</reference>
<evidence type="ECO:0000313" key="2">
    <source>
        <dbReference type="Proteomes" id="UP000501690"/>
    </source>
</evidence>